<feature type="transmembrane region" description="Helical" evidence="1">
    <location>
        <begin position="108"/>
        <end position="125"/>
    </location>
</feature>
<dbReference type="OrthoDB" id="205869at2157"/>
<geneLocation type="plasmid" evidence="4">
    <name>pSTJ001</name>
</geneLocation>
<evidence type="ECO:0000256" key="1">
    <source>
        <dbReference type="SAM" id="Phobius"/>
    </source>
</evidence>
<evidence type="ECO:0000259" key="2">
    <source>
        <dbReference type="Pfam" id="PF25231"/>
    </source>
</evidence>
<keyword evidence="4" id="KW-1185">Reference proteome</keyword>
<gene>
    <name evidence="3" type="ORF">HHUB_4051</name>
</gene>
<sequence length="247" mass="25737">MSLNIGSSLTGGVLRVANRNGLKLIAGYAVLSLVWQLTFYSVFVASVDTTEISPQELGLPTVDAPFALLAVGAVVSLLALQYLSVVALRTFVGGHAETIPREYFTRNVGYVLVNSVLGSIAYGVLVTVGSLLLVVPGLIAYVAFLFTLVYVAIEDENFVAALGDSWTLARGHWLRLFVLMVVFSIAVGVVAGIVSVVASVAVTAAANPSLGTLVSGLVALPLSLLGLGVVAEAYTQLRAARPTTESL</sequence>
<reference evidence="4" key="1">
    <citation type="journal article" date="2016" name="Environ. Microbiol.">
        <title>The complete genome of a viable archaeum isolated from 123-million-year-old rock salt.</title>
        <authorList>
            <person name="Jaakkola S.T."/>
            <person name="Pfeiffer F."/>
            <person name="Ravantti J.J."/>
            <person name="Guo Q."/>
            <person name="Liu Y."/>
            <person name="Chen X."/>
            <person name="Ma H."/>
            <person name="Yang C."/>
            <person name="Oksanen H.M."/>
            <person name="Bamford D.H."/>
        </authorList>
    </citation>
    <scope>NUCLEOTIDE SEQUENCE</scope>
    <source>
        <strain evidence="4">JI20-1</strain>
        <plasmid evidence="4">Plasmid pSTJ001</plasmid>
    </source>
</reference>
<feature type="transmembrane region" description="Helical" evidence="1">
    <location>
        <begin position="210"/>
        <end position="231"/>
    </location>
</feature>
<protein>
    <recommendedName>
        <fullName evidence="2">DUF7847 domain-containing protein</fullName>
    </recommendedName>
</protein>
<dbReference type="AlphaFoldDB" id="A0A0U5HXX4"/>
<dbReference type="InterPro" id="IPR057169">
    <property type="entry name" value="DUF7847"/>
</dbReference>
<evidence type="ECO:0000313" key="3">
    <source>
        <dbReference type="EMBL" id="CQH63348.1"/>
    </source>
</evidence>
<dbReference type="Proteomes" id="UP000066737">
    <property type="component" value="Plasmid pSTJ001"/>
</dbReference>
<keyword evidence="1" id="KW-0812">Transmembrane</keyword>
<keyword evidence="1" id="KW-0472">Membrane</keyword>
<dbReference type="Pfam" id="PF25231">
    <property type="entry name" value="DUF7847"/>
    <property type="match status" value="1"/>
</dbReference>
<feature type="domain" description="DUF7847" evidence="2">
    <location>
        <begin position="3"/>
        <end position="237"/>
    </location>
</feature>
<proteinExistence type="predicted"/>
<organism evidence="3 4">
    <name type="scientific">Halobacterium hubeiense</name>
    <dbReference type="NCBI Taxonomy" id="1407499"/>
    <lineage>
        <taxon>Archaea</taxon>
        <taxon>Methanobacteriati</taxon>
        <taxon>Methanobacteriota</taxon>
        <taxon>Stenosarchaea group</taxon>
        <taxon>Halobacteria</taxon>
        <taxon>Halobacteriales</taxon>
        <taxon>Halobacteriaceae</taxon>
        <taxon>Halobacterium</taxon>
    </lineage>
</organism>
<accession>A0A0U5HXX4</accession>
<name>A0A0U5HXX4_9EURY</name>
<dbReference type="EMBL" id="LN831303">
    <property type="protein sequence ID" value="CQH63348.1"/>
    <property type="molecule type" value="Genomic_DNA"/>
</dbReference>
<feature type="transmembrane region" description="Helical" evidence="1">
    <location>
        <begin position="25"/>
        <end position="46"/>
    </location>
</feature>
<keyword evidence="1" id="KW-1133">Transmembrane helix</keyword>
<dbReference type="KEGG" id="hhb:Hhub_4051"/>
<evidence type="ECO:0000313" key="4">
    <source>
        <dbReference type="Proteomes" id="UP000066737"/>
    </source>
</evidence>
<dbReference type="RefSeq" id="WP_059058409.1">
    <property type="nucleotide sequence ID" value="NZ_CEML01000003.1"/>
</dbReference>
<feature type="transmembrane region" description="Helical" evidence="1">
    <location>
        <begin position="66"/>
        <end position="88"/>
    </location>
</feature>
<feature type="transmembrane region" description="Helical" evidence="1">
    <location>
        <begin position="131"/>
        <end position="153"/>
    </location>
</feature>
<feature type="transmembrane region" description="Helical" evidence="1">
    <location>
        <begin position="173"/>
        <end position="198"/>
    </location>
</feature>